<reference evidence="1" key="2">
    <citation type="journal article" date="2015" name="Fish Shellfish Immunol.">
        <title>Early steps in the European eel (Anguilla anguilla)-Vibrio vulnificus interaction in the gills: Role of the RtxA13 toxin.</title>
        <authorList>
            <person name="Callol A."/>
            <person name="Pajuelo D."/>
            <person name="Ebbesson L."/>
            <person name="Teles M."/>
            <person name="MacKenzie S."/>
            <person name="Amaro C."/>
        </authorList>
    </citation>
    <scope>NUCLEOTIDE SEQUENCE</scope>
</reference>
<evidence type="ECO:0000313" key="1">
    <source>
        <dbReference type="EMBL" id="JAH27169.1"/>
    </source>
</evidence>
<name>A0A0E9RDJ3_ANGAN</name>
<dbReference type="EMBL" id="GBXM01081408">
    <property type="protein sequence ID" value="JAH27169.1"/>
    <property type="molecule type" value="Transcribed_RNA"/>
</dbReference>
<organism evidence="1">
    <name type="scientific">Anguilla anguilla</name>
    <name type="common">European freshwater eel</name>
    <name type="synonym">Muraena anguilla</name>
    <dbReference type="NCBI Taxonomy" id="7936"/>
    <lineage>
        <taxon>Eukaryota</taxon>
        <taxon>Metazoa</taxon>
        <taxon>Chordata</taxon>
        <taxon>Craniata</taxon>
        <taxon>Vertebrata</taxon>
        <taxon>Euteleostomi</taxon>
        <taxon>Actinopterygii</taxon>
        <taxon>Neopterygii</taxon>
        <taxon>Teleostei</taxon>
        <taxon>Anguilliformes</taxon>
        <taxon>Anguillidae</taxon>
        <taxon>Anguilla</taxon>
    </lineage>
</organism>
<sequence length="33" mass="3990">MKKKKKTNMRFTTMCRPLFPCISQVYEMAVCKF</sequence>
<proteinExistence type="predicted"/>
<dbReference type="AlphaFoldDB" id="A0A0E9RDJ3"/>
<protein>
    <submittedName>
        <fullName evidence="1">Uncharacterized protein</fullName>
    </submittedName>
</protein>
<reference evidence="1" key="1">
    <citation type="submission" date="2014-11" db="EMBL/GenBank/DDBJ databases">
        <authorList>
            <person name="Amaro Gonzalez C."/>
        </authorList>
    </citation>
    <scope>NUCLEOTIDE SEQUENCE</scope>
</reference>
<accession>A0A0E9RDJ3</accession>